<comment type="function">
    <text evidence="1">Actins are highly conserved proteins that are involved in various types of cell motility and are ubiquitously expressed in all eukaryotic cells.</text>
</comment>
<keyword evidence="4" id="KW-0963">Cytoplasm</keyword>
<name>A0AAJ0CT13_9HYPO</name>
<dbReference type="SMART" id="SM00268">
    <property type="entry name" value="ACTIN"/>
    <property type="match status" value="1"/>
</dbReference>
<evidence type="ECO:0000256" key="1">
    <source>
        <dbReference type="ARBA" id="ARBA00003520"/>
    </source>
</evidence>
<keyword evidence="7" id="KW-0206">Cytoskeleton</keyword>
<dbReference type="Proteomes" id="UP001251528">
    <property type="component" value="Unassembled WGS sequence"/>
</dbReference>
<evidence type="ECO:0000256" key="9">
    <source>
        <dbReference type="RuleBase" id="RU000487"/>
    </source>
</evidence>
<proteinExistence type="inferred from homology"/>
<evidence type="ECO:0000256" key="8">
    <source>
        <dbReference type="ARBA" id="ARBA00049360"/>
    </source>
</evidence>
<dbReference type="PROSITE" id="PS00406">
    <property type="entry name" value="ACTINS_1"/>
    <property type="match status" value="1"/>
</dbReference>
<keyword evidence="6" id="KW-0067">ATP-binding</keyword>
<evidence type="ECO:0000256" key="5">
    <source>
        <dbReference type="ARBA" id="ARBA00022741"/>
    </source>
</evidence>
<dbReference type="AlphaFoldDB" id="A0AAJ0CT13"/>
<sequence>MEEEVAALVVNNGSGMMKTGFAGDDAPRAVFPSVVGRPRHQGIMIGMGQKDSYVGDEAQSKRGILTLRYPVEHGVVTNWDDMEKIWHHTFYNELRVAPEEHPVIMSEAPMNPKSNREKMTQIMFETFNSPAFYVSIDAILAMYASGRTTGLIVDSGDGVTHVVPAYEGFALPHAIARVDLAGRDLTDYMMKILTERGYTFTTTAEREIVRDLKEKLCYVALDFEQEIVTAAQGGLEPRDAVQRPLVPRLRSPSVMATIDLPVASPQVPVVDMGRKRLTFQYVRAAVSKLIRRRGGPIQVRTASVLTESTQRTEVSIQASFNDLYTEPQPVIVFEEPVDRPAGALEKSYELPDGQVVTIGNERFRGPEALFQPSVVGLESGGLHVTAFNSIMKCDLDLRPDLYGNVLLAGGSSMYPGIADRMQKELVALAPSTMRVKVIAPPERKYSAWIGGSILASLSTFQQMWISMQEYDESGPSIVHRKCF</sequence>
<comment type="similarity">
    <text evidence="3 9">Belongs to the actin family.</text>
</comment>
<dbReference type="PRINTS" id="PR00190">
    <property type="entry name" value="ACTIN"/>
</dbReference>
<dbReference type="Pfam" id="PF00022">
    <property type="entry name" value="Actin"/>
    <property type="match status" value="2"/>
</dbReference>
<evidence type="ECO:0000256" key="3">
    <source>
        <dbReference type="ARBA" id="ARBA00006752"/>
    </source>
</evidence>
<comment type="caution">
    <text evidence="10">The sequence shown here is derived from an EMBL/GenBank/DDBJ whole genome shotgun (WGS) entry which is preliminary data.</text>
</comment>
<dbReference type="Gene3D" id="3.30.420.40">
    <property type="match status" value="3"/>
</dbReference>
<keyword evidence="5" id="KW-0547">Nucleotide-binding</keyword>
<evidence type="ECO:0000256" key="4">
    <source>
        <dbReference type="ARBA" id="ARBA00022490"/>
    </source>
</evidence>
<dbReference type="FunFam" id="3.30.420.40:FF:000404">
    <property type="entry name" value="Major actin"/>
    <property type="match status" value="1"/>
</dbReference>
<evidence type="ECO:0000313" key="11">
    <source>
        <dbReference type="Proteomes" id="UP001251528"/>
    </source>
</evidence>
<dbReference type="EMBL" id="JASWJB010000047">
    <property type="protein sequence ID" value="KAK2606026.1"/>
    <property type="molecule type" value="Genomic_DNA"/>
</dbReference>
<dbReference type="SUPFAM" id="SSF53067">
    <property type="entry name" value="Actin-like ATPase domain"/>
    <property type="match status" value="3"/>
</dbReference>
<evidence type="ECO:0000256" key="6">
    <source>
        <dbReference type="ARBA" id="ARBA00022840"/>
    </source>
</evidence>
<dbReference type="InterPro" id="IPR004000">
    <property type="entry name" value="Actin"/>
</dbReference>
<reference evidence="10" key="1">
    <citation type="submission" date="2023-06" db="EMBL/GenBank/DDBJ databases">
        <title>Conoideocrella luteorostrata (Hypocreales: Clavicipitaceae), a potential biocontrol fungus for elongate hemlock scale in United States Christmas tree production areas.</title>
        <authorList>
            <person name="Barrett H."/>
            <person name="Lovett B."/>
            <person name="Macias A.M."/>
            <person name="Stajich J.E."/>
            <person name="Kasson M.T."/>
        </authorList>
    </citation>
    <scope>NUCLEOTIDE SEQUENCE</scope>
    <source>
        <strain evidence="10">ARSEF 14590</strain>
    </source>
</reference>
<gene>
    <name evidence="10" type="primary">ACT1_2</name>
    <name evidence="10" type="ORF">QQS21_003544</name>
</gene>
<evidence type="ECO:0000256" key="7">
    <source>
        <dbReference type="ARBA" id="ARBA00023212"/>
    </source>
</evidence>
<organism evidence="10 11">
    <name type="scientific">Conoideocrella luteorostrata</name>
    <dbReference type="NCBI Taxonomy" id="1105319"/>
    <lineage>
        <taxon>Eukaryota</taxon>
        <taxon>Fungi</taxon>
        <taxon>Dikarya</taxon>
        <taxon>Ascomycota</taxon>
        <taxon>Pezizomycotina</taxon>
        <taxon>Sordariomycetes</taxon>
        <taxon>Hypocreomycetidae</taxon>
        <taxon>Hypocreales</taxon>
        <taxon>Clavicipitaceae</taxon>
        <taxon>Conoideocrella</taxon>
    </lineage>
</organism>
<evidence type="ECO:0000256" key="2">
    <source>
        <dbReference type="ARBA" id="ARBA00004245"/>
    </source>
</evidence>
<accession>A0AAJ0CT13</accession>
<protein>
    <submittedName>
        <fullName evidence="10">Actin</fullName>
    </submittedName>
</protein>
<dbReference type="InterPro" id="IPR043129">
    <property type="entry name" value="ATPase_NBD"/>
</dbReference>
<dbReference type="GO" id="GO:0005524">
    <property type="term" value="F:ATP binding"/>
    <property type="evidence" value="ECO:0007669"/>
    <property type="project" value="UniProtKB-KW"/>
</dbReference>
<dbReference type="FunFam" id="2.30.36.70:FF:000001">
    <property type="entry name" value="Actin, alpha skeletal muscle"/>
    <property type="match status" value="1"/>
</dbReference>
<dbReference type="Gene3D" id="3.90.640.10">
    <property type="entry name" value="Actin, Chain A, domain 4"/>
    <property type="match status" value="1"/>
</dbReference>
<dbReference type="GO" id="GO:0005856">
    <property type="term" value="C:cytoskeleton"/>
    <property type="evidence" value="ECO:0007669"/>
    <property type="project" value="UniProtKB-SubCell"/>
</dbReference>
<comment type="catalytic activity">
    <reaction evidence="8">
        <text>ATP + H2O = ADP + phosphate + H(+)</text>
        <dbReference type="Rhea" id="RHEA:13065"/>
        <dbReference type="ChEBI" id="CHEBI:15377"/>
        <dbReference type="ChEBI" id="CHEBI:15378"/>
        <dbReference type="ChEBI" id="CHEBI:30616"/>
        <dbReference type="ChEBI" id="CHEBI:43474"/>
        <dbReference type="ChEBI" id="CHEBI:456216"/>
    </reaction>
</comment>
<dbReference type="FunFam" id="3.30.420.40:FF:000291">
    <property type="entry name" value="Actin, alpha skeletal muscle"/>
    <property type="match status" value="1"/>
</dbReference>
<dbReference type="Gene3D" id="2.30.36.70">
    <property type="entry name" value="Actin, Chain A, domain 2"/>
    <property type="match status" value="1"/>
</dbReference>
<dbReference type="PANTHER" id="PTHR11937">
    <property type="entry name" value="ACTIN"/>
    <property type="match status" value="1"/>
</dbReference>
<comment type="subcellular location">
    <subcellularLocation>
        <location evidence="2">Cytoplasm</location>
        <location evidence="2">Cytoskeleton</location>
    </subcellularLocation>
</comment>
<keyword evidence="11" id="KW-1185">Reference proteome</keyword>
<dbReference type="FunFam" id="3.30.420.40:FF:000058">
    <property type="entry name" value="Putative actin-related protein 5"/>
    <property type="match status" value="1"/>
</dbReference>
<dbReference type="FunFam" id="3.90.640.10:FF:000158">
    <property type="entry name" value="ARP1 actin related protein 1 homolog B"/>
    <property type="match status" value="1"/>
</dbReference>
<dbReference type="InterPro" id="IPR004001">
    <property type="entry name" value="Actin_CS"/>
</dbReference>
<evidence type="ECO:0000313" key="10">
    <source>
        <dbReference type="EMBL" id="KAK2606026.1"/>
    </source>
</evidence>